<keyword evidence="8 15" id="KW-0547">Nucleotide-binding</keyword>
<proteinExistence type="inferred from homology"/>
<dbReference type="Gene3D" id="3.30.1300.10">
    <property type="entry name" value="Pantoate-beta-alanine ligase, C-terminal domain"/>
    <property type="match status" value="1"/>
</dbReference>
<gene>
    <name evidence="15" type="primary">panC/cmk</name>
    <name evidence="17" type="ordered locus">Cyan7822_5599</name>
</gene>
<keyword evidence="6 15" id="KW-0566">Pantothenate biosynthesis</keyword>
<feature type="domain" description="Cytidylate kinase" evidence="16">
    <location>
        <begin position="294"/>
        <end position="504"/>
    </location>
</feature>
<dbReference type="InterPro" id="IPR014729">
    <property type="entry name" value="Rossmann-like_a/b/a_fold"/>
</dbReference>
<feature type="region of interest" description="Pantoate--beta-alanine ligase" evidence="15">
    <location>
        <begin position="1"/>
        <end position="285"/>
    </location>
</feature>
<feature type="binding site" evidence="15">
    <location>
        <position position="184"/>
    </location>
    <ligand>
        <name>ATP</name>
        <dbReference type="ChEBI" id="CHEBI:30616"/>
    </ligand>
</feature>
<dbReference type="GO" id="GO:0005829">
    <property type="term" value="C:cytosol"/>
    <property type="evidence" value="ECO:0007669"/>
    <property type="project" value="TreeGrafter"/>
</dbReference>
<dbReference type="CDD" id="cd00560">
    <property type="entry name" value="PanC"/>
    <property type="match status" value="1"/>
</dbReference>
<dbReference type="EMBL" id="CP002198">
    <property type="protein sequence ID" value="ADN17470.1"/>
    <property type="molecule type" value="Genomic_DNA"/>
</dbReference>
<evidence type="ECO:0000256" key="1">
    <source>
        <dbReference type="ARBA" id="ARBA00004990"/>
    </source>
</evidence>
<dbReference type="GO" id="GO:0005524">
    <property type="term" value="F:ATP binding"/>
    <property type="evidence" value="ECO:0007669"/>
    <property type="project" value="UniProtKB-UniRule"/>
</dbReference>
<feature type="binding site" evidence="15">
    <location>
        <position position="60"/>
    </location>
    <ligand>
        <name>beta-alanine</name>
        <dbReference type="ChEBI" id="CHEBI:57966"/>
    </ligand>
</feature>
<keyword evidence="5 15" id="KW-0436">Ligase</keyword>
<dbReference type="HOGENOM" id="CLU_037427_0_0_3"/>
<feature type="active site" description="Proton donor" evidence="15">
    <location>
        <position position="36"/>
    </location>
</feature>
<dbReference type="RefSeq" id="WP_013325507.1">
    <property type="nucleotide sequence ID" value="NC_014501.1"/>
</dbReference>
<dbReference type="GO" id="GO:0004592">
    <property type="term" value="F:pantoate-beta-alanine ligase activity"/>
    <property type="evidence" value="ECO:0007669"/>
    <property type="project" value="UniProtKB-UniRule"/>
</dbReference>
<evidence type="ECO:0000256" key="6">
    <source>
        <dbReference type="ARBA" id="ARBA00022655"/>
    </source>
</evidence>
<keyword evidence="4 15" id="KW-0963">Cytoplasm</keyword>
<comment type="similarity">
    <text evidence="3">Belongs to the cytidylate kinase family. Type 1 subfamily.</text>
</comment>
<dbReference type="KEGG" id="cyj:Cyan7822_5599"/>
<comment type="catalytic activity">
    <reaction evidence="12 15">
        <text>dCMP + ATP = dCDP + ADP</text>
        <dbReference type="Rhea" id="RHEA:25094"/>
        <dbReference type="ChEBI" id="CHEBI:30616"/>
        <dbReference type="ChEBI" id="CHEBI:57566"/>
        <dbReference type="ChEBI" id="CHEBI:58593"/>
        <dbReference type="ChEBI" id="CHEBI:456216"/>
        <dbReference type="EC" id="2.7.4.25"/>
    </reaction>
</comment>
<dbReference type="GO" id="GO:0036431">
    <property type="term" value="F:dCMP kinase activity"/>
    <property type="evidence" value="ECO:0007669"/>
    <property type="project" value="InterPro"/>
</dbReference>
<dbReference type="SUPFAM" id="SSF52374">
    <property type="entry name" value="Nucleotidylyl transferase"/>
    <property type="match status" value="1"/>
</dbReference>
<organism evidence="17 18">
    <name type="scientific">Gloeothece verrucosa (strain PCC 7822)</name>
    <name type="common">Cyanothece sp. (strain PCC 7822)</name>
    <dbReference type="NCBI Taxonomy" id="497965"/>
    <lineage>
        <taxon>Bacteria</taxon>
        <taxon>Bacillati</taxon>
        <taxon>Cyanobacteriota</taxon>
        <taxon>Cyanophyceae</taxon>
        <taxon>Oscillatoriophycideae</taxon>
        <taxon>Chroococcales</taxon>
        <taxon>Aphanothecaceae</taxon>
        <taxon>Gloeothece</taxon>
        <taxon>Gloeothece verrucosa</taxon>
    </lineage>
</organism>
<evidence type="ECO:0000256" key="15">
    <source>
        <dbReference type="HAMAP-Rule" id="MF_01349"/>
    </source>
</evidence>
<dbReference type="InterPro" id="IPR027417">
    <property type="entry name" value="P-loop_NTPase"/>
</dbReference>
<evidence type="ECO:0000256" key="5">
    <source>
        <dbReference type="ARBA" id="ARBA00022598"/>
    </source>
</evidence>
<dbReference type="Pfam" id="PF02569">
    <property type="entry name" value="Pantoate_ligase"/>
    <property type="match status" value="1"/>
</dbReference>
<dbReference type="HAMAP" id="MF_00158">
    <property type="entry name" value="PanC"/>
    <property type="match status" value="1"/>
</dbReference>
<dbReference type="InterPro" id="IPR003721">
    <property type="entry name" value="Pantoate_ligase"/>
</dbReference>
<dbReference type="HAMAP" id="MF_01349">
    <property type="entry name" value="PanCY"/>
    <property type="match status" value="1"/>
</dbReference>
<comment type="function">
    <text evidence="15">Catalyzes the condensation of pantoate with beta-alanine in an ATP-dependent reaction via a pantoyl-adenylate intermediate.</text>
</comment>
<evidence type="ECO:0000256" key="7">
    <source>
        <dbReference type="ARBA" id="ARBA00022679"/>
    </source>
</evidence>
<feature type="binding site" evidence="15">
    <location>
        <position position="161"/>
    </location>
    <ligand>
        <name>(R)-pantoate</name>
        <dbReference type="ChEBI" id="CHEBI:15980"/>
    </ligand>
</feature>
<protein>
    <recommendedName>
        <fullName evidence="15">Bifunctional pantoate ligase/cytidylate kinase</fullName>
    </recommendedName>
    <domain>
        <recommendedName>
            <fullName evidence="15">Pantothenate synthetase</fullName>
            <shortName evidence="15">PS</shortName>
            <ecNumber evidence="15">6.3.2.1</ecNumber>
        </recommendedName>
        <alternativeName>
            <fullName evidence="15">Pantoate--beta-alanine ligase</fullName>
        </alternativeName>
        <alternativeName>
            <fullName evidence="15">Pantoate-activating enzyme</fullName>
        </alternativeName>
    </domain>
    <domain>
        <recommendedName>
            <fullName evidence="15">Cytidylate kinase</fullName>
            <shortName evidence="15">CK</shortName>
            <ecNumber evidence="15">2.7.4.25</ecNumber>
        </recommendedName>
        <alternativeName>
            <fullName evidence="15">Cytidine monophosphate kinase</fullName>
            <shortName evidence="15">CMP kinase</shortName>
        </alternativeName>
    </domain>
</protein>
<dbReference type="GO" id="GO:0006220">
    <property type="term" value="P:pyrimidine nucleotide metabolic process"/>
    <property type="evidence" value="ECO:0007669"/>
    <property type="project" value="UniProtKB-UniRule"/>
</dbReference>
<comment type="similarity">
    <text evidence="2">Belongs to the pantothenate synthetase family.</text>
</comment>
<feature type="binding site" evidence="15">
    <location>
        <begin position="155"/>
        <end position="158"/>
    </location>
    <ligand>
        <name>ATP</name>
        <dbReference type="ChEBI" id="CHEBI:30616"/>
    </ligand>
</feature>
<keyword evidence="10 15" id="KW-0067">ATP-binding</keyword>
<feature type="binding site" evidence="15">
    <location>
        <begin position="192"/>
        <end position="195"/>
    </location>
    <ligand>
        <name>ATP</name>
        <dbReference type="ChEBI" id="CHEBI:30616"/>
    </ligand>
</feature>
<dbReference type="Pfam" id="PF02224">
    <property type="entry name" value="Cytidylate_kin"/>
    <property type="match status" value="1"/>
</dbReference>
<dbReference type="eggNOG" id="COG0283">
    <property type="taxonomic scope" value="Bacteria"/>
</dbReference>
<evidence type="ECO:0000256" key="9">
    <source>
        <dbReference type="ARBA" id="ARBA00022777"/>
    </source>
</evidence>
<dbReference type="OrthoDB" id="9773087at2"/>
<evidence type="ECO:0000256" key="3">
    <source>
        <dbReference type="ARBA" id="ARBA00009427"/>
    </source>
</evidence>
<evidence type="ECO:0000256" key="8">
    <source>
        <dbReference type="ARBA" id="ARBA00022741"/>
    </source>
</evidence>
<comment type="function">
    <text evidence="15">Catalyzes the transfer of a phosphate group from ATP to either CMP or dCMP to form CDP or dCDP and ADP, respectively.</text>
</comment>
<feature type="binding site" evidence="15">
    <location>
        <begin position="29"/>
        <end position="36"/>
    </location>
    <ligand>
        <name>ATP</name>
        <dbReference type="ChEBI" id="CHEBI:30616"/>
    </ligand>
</feature>
<dbReference type="PANTHER" id="PTHR21299">
    <property type="entry name" value="CYTIDYLATE KINASE/PANTOATE-BETA-ALANINE LIGASE"/>
    <property type="match status" value="1"/>
</dbReference>
<dbReference type="InterPro" id="IPR003136">
    <property type="entry name" value="Cytidylate_kin"/>
</dbReference>
<evidence type="ECO:0000259" key="16">
    <source>
        <dbReference type="Pfam" id="PF02224"/>
    </source>
</evidence>
<dbReference type="CDD" id="cd02020">
    <property type="entry name" value="CMPK"/>
    <property type="match status" value="1"/>
</dbReference>
<dbReference type="InterPro" id="IPR024894">
    <property type="entry name" value="Pantoate_ligase/cytidylate_kin"/>
</dbReference>
<dbReference type="AlphaFoldDB" id="E0UBB4"/>
<keyword evidence="18" id="KW-1185">Reference proteome</keyword>
<dbReference type="STRING" id="497965.Cyan7822_5599"/>
<dbReference type="InterPro" id="IPR011994">
    <property type="entry name" value="Cytidylate_kinase_dom"/>
</dbReference>
<dbReference type="GO" id="GO:0015940">
    <property type="term" value="P:pantothenate biosynthetic process"/>
    <property type="evidence" value="ECO:0007669"/>
    <property type="project" value="UniProtKB-UniRule"/>
</dbReference>
<evidence type="ECO:0000313" key="17">
    <source>
        <dbReference type="EMBL" id="ADN17470.1"/>
    </source>
</evidence>
<dbReference type="Proteomes" id="UP000008206">
    <property type="component" value="Chromosome"/>
</dbReference>
<feature type="binding site" evidence="15">
    <location>
        <position position="60"/>
    </location>
    <ligand>
        <name>(R)-pantoate</name>
        <dbReference type="ChEBI" id="CHEBI:15980"/>
    </ligand>
</feature>
<dbReference type="EC" id="2.7.4.25" evidence="15"/>
<keyword evidence="7 15" id="KW-0808">Transferase</keyword>
<reference evidence="18" key="1">
    <citation type="journal article" date="2011" name="MBio">
        <title>Novel metabolic attributes of the genus Cyanothece, comprising a group of unicellular nitrogen-fixing Cyanobacteria.</title>
        <authorList>
            <person name="Bandyopadhyay A."/>
            <person name="Elvitigala T."/>
            <person name="Welsh E."/>
            <person name="Stockel J."/>
            <person name="Liberton M."/>
            <person name="Min H."/>
            <person name="Sherman L.A."/>
            <person name="Pakrasi H.B."/>
        </authorList>
    </citation>
    <scope>NUCLEOTIDE SEQUENCE [LARGE SCALE GENOMIC DNA]</scope>
    <source>
        <strain evidence="18">PCC 7822</strain>
    </source>
</reference>
<comment type="pathway">
    <text evidence="1 15">Cofactor biosynthesis; (R)-pantothenate biosynthesis; (R)-pantothenate from (R)-pantoate and beta-alanine: step 1/1.</text>
</comment>
<dbReference type="GO" id="GO:0015949">
    <property type="term" value="P:nucleobase-containing small molecule interconversion"/>
    <property type="evidence" value="ECO:0007669"/>
    <property type="project" value="TreeGrafter"/>
</dbReference>
<comment type="subcellular location">
    <subcellularLocation>
        <location evidence="15">Cytoplasm</location>
    </subcellularLocation>
</comment>
<feature type="region of interest" description="Cytidylate kinase" evidence="15">
    <location>
        <begin position="286"/>
        <end position="512"/>
    </location>
</feature>
<dbReference type="InterPro" id="IPR004821">
    <property type="entry name" value="Cyt_trans-like"/>
</dbReference>
<comment type="similarity">
    <text evidence="15">In the C-terminal section; belongs to the cytidylate kinase family. Type 1 subfamily.</text>
</comment>
<dbReference type="InterPro" id="IPR042176">
    <property type="entry name" value="Pantoate_ligase_C"/>
</dbReference>
<dbReference type="Gene3D" id="3.40.50.620">
    <property type="entry name" value="HUPs"/>
    <property type="match status" value="1"/>
</dbReference>
<comment type="catalytic activity">
    <reaction evidence="13 15">
        <text>(R)-pantoate + beta-alanine + ATP = (R)-pantothenate + AMP + diphosphate + H(+)</text>
        <dbReference type="Rhea" id="RHEA:10912"/>
        <dbReference type="ChEBI" id="CHEBI:15378"/>
        <dbReference type="ChEBI" id="CHEBI:15980"/>
        <dbReference type="ChEBI" id="CHEBI:29032"/>
        <dbReference type="ChEBI" id="CHEBI:30616"/>
        <dbReference type="ChEBI" id="CHEBI:33019"/>
        <dbReference type="ChEBI" id="CHEBI:57966"/>
        <dbReference type="ChEBI" id="CHEBI:456215"/>
        <dbReference type="EC" id="6.3.2.1"/>
    </reaction>
</comment>
<dbReference type="eggNOG" id="COG0414">
    <property type="taxonomic scope" value="Bacteria"/>
</dbReference>
<comment type="similarity">
    <text evidence="15">In the N-terminal section; belongs to the pantothenate synthetase family.</text>
</comment>
<evidence type="ECO:0000313" key="18">
    <source>
        <dbReference type="Proteomes" id="UP000008206"/>
    </source>
</evidence>
<accession>E0UBB4</accession>
<dbReference type="NCBIfam" id="NF010004">
    <property type="entry name" value="PRK13477.1"/>
    <property type="match status" value="1"/>
</dbReference>
<dbReference type="NCBIfam" id="TIGR00018">
    <property type="entry name" value="panC"/>
    <property type="match status" value="1"/>
</dbReference>
<keyword evidence="11 15" id="KW-0511">Multifunctional enzyme</keyword>
<keyword evidence="9 15" id="KW-0418">Kinase</keyword>
<evidence type="ECO:0000256" key="13">
    <source>
        <dbReference type="ARBA" id="ARBA00048258"/>
    </source>
</evidence>
<dbReference type="GO" id="GO:0036430">
    <property type="term" value="F:CMP kinase activity"/>
    <property type="evidence" value="ECO:0007669"/>
    <property type="project" value="RHEA"/>
</dbReference>
<evidence type="ECO:0000256" key="12">
    <source>
        <dbReference type="ARBA" id="ARBA00047615"/>
    </source>
</evidence>
<evidence type="ECO:0000256" key="2">
    <source>
        <dbReference type="ARBA" id="ARBA00009256"/>
    </source>
</evidence>
<dbReference type="PANTHER" id="PTHR21299:SF2">
    <property type="entry name" value="CYTIDYLATE KINASE"/>
    <property type="match status" value="1"/>
</dbReference>
<comment type="catalytic activity">
    <reaction evidence="14 15">
        <text>CMP + ATP = CDP + ADP</text>
        <dbReference type="Rhea" id="RHEA:11600"/>
        <dbReference type="ChEBI" id="CHEBI:30616"/>
        <dbReference type="ChEBI" id="CHEBI:58069"/>
        <dbReference type="ChEBI" id="CHEBI:60377"/>
        <dbReference type="ChEBI" id="CHEBI:456216"/>
        <dbReference type="EC" id="2.7.4.25"/>
    </reaction>
</comment>
<evidence type="ECO:0000256" key="14">
    <source>
        <dbReference type="ARBA" id="ARBA00048478"/>
    </source>
</evidence>
<evidence type="ECO:0000256" key="10">
    <source>
        <dbReference type="ARBA" id="ARBA00022840"/>
    </source>
</evidence>
<dbReference type="SUPFAM" id="SSF52540">
    <property type="entry name" value="P-loop containing nucleoside triphosphate hydrolases"/>
    <property type="match status" value="1"/>
</dbReference>
<dbReference type="NCBIfam" id="TIGR00017">
    <property type="entry name" value="cmk"/>
    <property type="match status" value="1"/>
</dbReference>
<evidence type="ECO:0000256" key="11">
    <source>
        <dbReference type="ARBA" id="ARBA00023268"/>
    </source>
</evidence>
<dbReference type="EC" id="6.3.2.1" evidence="15"/>
<dbReference type="Gene3D" id="3.40.50.300">
    <property type="entry name" value="P-loop containing nucleotide triphosphate hydrolases"/>
    <property type="match status" value="1"/>
</dbReference>
<dbReference type="NCBIfam" id="TIGR00125">
    <property type="entry name" value="cyt_tran_rel"/>
    <property type="match status" value="1"/>
</dbReference>
<name>E0UBB4_GLOV7</name>
<dbReference type="HAMAP" id="MF_00238">
    <property type="entry name" value="Cytidyl_kinase_type1"/>
    <property type="match status" value="1"/>
</dbReference>
<dbReference type="UniPathway" id="UPA00028">
    <property type="reaction ID" value="UER00005"/>
</dbReference>
<sequence length="512" mass="56430">MRLFTTVAGLRSYLKSQRDNKTVGLVPTMGALHIGHQSLIERARVETEIVVVSIFVNPLQFTPTEDLQKYPRQLQQDSELCEKLGVDVIFAPSPEVMGMGENSNTSSSSQTTTVIPPATLTSGLCGQFRQGHFQGVATIVTKLFNIVNPDQAYFGEKDAQQLAIIRRIVEDLNIPVEIRGCPIIREPSGLACSSRNQYLTSEQKEQAAVLYRSLQWAKQAFIQGEIATEPLIQIVKQELASVPEIKIQYVELVHPNSLTPLLSIDESGLLAIACYLGATRLIDNIILRNRKPIIAIDGPAGAGKSTVTRRVAQQLGLMYLDTGAMYRAITWLVLNSNINLDDEAAIAELVSQVSLELTPQQIKINGQDVTEAIRTLQVTASVSAISAQGAVRRELVKQQQGYGQKGGVVAEGRDIGTHVFPHAELKIFLTASVQERAKRRLQDLIHAGEKQITITQLEQDIQLRDYRDSHRQIAPLQKAADAIEIITDGLTIEDVTAKIVSLYQEAINPKQF</sequence>
<evidence type="ECO:0000256" key="4">
    <source>
        <dbReference type="ARBA" id="ARBA00022490"/>
    </source>
</evidence>